<dbReference type="InterPro" id="IPR036397">
    <property type="entry name" value="RNaseH_sf"/>
</dbReference>
<name>A0ABQ8N0R5_LABRO</name>
<dbReference type="SUPFAM" id="SSF56672">
    <property type="entry name" value="DNA/RNA polymerases"/>
    <property type="match status" value="1"/>
</dbReference>
<dbReference type="Pfam" id="PF17919">
    <property type="entry name" value="RT_RNaseH_2"/>
    <property type="match status" value="1"/>
</dbReference>
<keyword evidence="4" id="KW-1185">Reference proteome</keyword>
<proteinExistence type="predicted"/>
<dbReference type="SUPFAM" id="SSF53098">
    <property type="entry name" value="Ribonuclease H-like"/>
    <property type="match status" value="1"/>
</dbReference>
<reference evidence="3 4" key="1">
    <citation type="submission" date="2022-01" db="EMBL/GenBank/DDBJ databases">
        <title>A high-quality chromosome-level genome assembly of rohu carp, Labeo rohita.</title>
        <authorList>
            <person name="Arick M.A. II"/>
            <person name="Hsu C.-Y."/>
            <person name="Magbanua Z."/>
            <person name="Pechanova O."/>
            <person name="Grover C."/>
            <person name="Miller E."/>
            <person name="Thrash A."/>
            <person name="Ezzel L."/>
            <person name="Alam S."/>
            <person name="Benzie J."/>
            <person name="Hamilton M."/>
            <person name="Karsi A."/>
            <person name="Lawrence M.L."/>
            <person name="Peterson D.G."/>
        </authorList>
    </citation>
    <scope>NUCLEOTIDE SEQUENCE [LARGE SCALE GENOMIC DNA]</scope>
    <source>
        <strain evidence="4">BAU-BD-2019</strain>
        <tissue evidence="3">Blood</tissue>
    </source>
</reference>
<dbReference type="InterPro" id="IPR041588">
    <property type="entry name" value="Integrase_H2C2"/>
</dbReference>
<evidence type="ECO:0000313" key="3">
    <source>
        <dbReference type="EMBL" id="KAI2668689.1"/>
    </source>
</evidence>
<feature type="domain" description="Integrase catalytic" evidence="2">
    <location>
        <begin position="233"/>
        <end position="386"/>
    </location>
</feature>
<accession>A0ABQ8N0R5</accession>
<dbReference type="InterPro" id="IPR043502">
    <property type="entry name" value="DNA/RNA_pol_sf"/>
</dbReference>
<dbReference type="Gene3D" id="3.30.420.10">
    <property type="entry name" value="Ribonuclease H-like superfamily/Ribonuclease H"/>
    <property type="match status" value="1"/>
</dbReference>
<protein>
    <recommendedName>
        <fullName evidence="1">Gypsy retrotransposon integrase-like protein 1</fullName>
    </recommendedName>
</protein>
<dbReference type="Gene3D" id="1.10.340.70">
    <property type="match status" value="1"/>
</dbReference>
<dbReference type="Pfam" id="PF17921">
    <property type="entry name" value="Integrase_H2C2"/>
    <property type="match status" value="1"/>
</dbReference>
<dbReference type="InterPro" id="IPR050951">
    <property type="entry name" value="Retrovirus_Pol_polyprotein"/>
</dbReference>
<dbReference type="Pfam" id="PF00665">
    <property type="entry name" value="rve"/>
    <property type="match status" value="1"/>
</dbReference>
<dbReference type="EMBL" id="JACTAM010000001">
    <property type="protein sequence ID" value="KAI2668689.1"/>
    <property type="molecule type" value="Genomic_DNA"/>
</dbReference>
<sequence>MSYFDPRKTSTLLVDVGLGVILSQPGTDSSGDKVIAFASRALTSVEQRYSQTEREALAIVWASRLERWRLRFQQYTFTVQYKAGKGNPADYMSRHPVDGHHTDCSENAESYVNFIIDNTVPKEMTLDEVRCETGKDSVLQIVIKELRHELTVNASQDIVLRGNRLVLPGSLYQKAIQLAHVGHMGIVKTKQLIREKVWFPGINAEVEKAVQECIPCQAATFQHHTESLKISDLPAEPWVEVSVDFTGPFSSGDYLLVVVDDHSRYPEVEIVTSTAANAVIPKLDKIFSTFGMPEIVKTNNGPPFNSYCFVDFSAYLGFKHRKVTPYWPKANGEVERFMRTLKKTIVTTNAEGKPWKQCLYSFLRNYRATPHGTTQKSLAELLCGRKISTTLPLNPQGRKKNDLSDTDQIAKQRMKRPSKQSERIQDQSRLSDIPAANLCSLINVQANLPPTALSAKLRVIPSER</sequence>
<dbReference type="Proteomes" id="UP000830375">
    <property type="component" value="Unassembled WGS sequence"/>
</dbReference>
<dbReference type="PROSITE" id="PS50994">
    <property type="entry name" value="INTEGRASE"/>
    <property type="match status" value="1"/>
</dbReference>
<organism evidence="3 4">
    <name type="scientific">Labeo rohita</name>
    <name type="common">Indian major carp</name>
    <name type="synonym">Cyprinus rohita</name>
    <dbReference type="NCBI Taxonomy" id="84645"/>
    <lineage>
        <taxon>Eukaryota</taxon>
        <taxon>Metazoa</taxon>
        <taxon>Chordata</taxon>
        <taxon>Craniata</taxon>
        <taxon>Vertebrata</taxon>
        <taxon>Euteleostomi</taxon>
        <taxon>Actinopterygii</taxon>
        <taxon>Neopterygii</taxon>
        <taxon>Teleostei</taxon>
        <taxon>Ostariophysi</taxon>
        <taxon>Cypriniformes</taxon>
        <taxon>Cyprinidae</taxon>
        <taxon>Labeoninae</taxon>
        <taxon>Labeonini</taxon>
        <taxon>Labeo</taxon>
    </lineage>
</organism>
<evidence type="ECO:0000313" key="4">
    <source>
        <dbReference type="Proteomes" id="UP000830375"/>
    </source>
</evidence>
<dbReference type="InterPro" id="IPR001584">
    <property type="entry name" value="Integrase_cat-core"/>
</dbReference>
<dbReference type="PANTHER" id="PTHR37984">
    <property type="entry name" value="PROTEIN CBG26694"/>
    <property type="match status" value="1"/>
</dbReference>
<evidence type="ECO:0000256" key="1">
    <source>
        <dbReference type="ARBA" id="ARBA00039658"/>
    </source>
</evidence>
<comment type="caution">
    <text evidence="3">The sequence shown here is derived from an EMBL/GenBank/DDBJ whole genome shotgun (WGS) entry which is preliminary data.</text>
</comment>
<dbReference type="InterPro" id="IPR012337">
    <property type="entry name" value="RNaseH-like_sf"/>
</dbReference>
<evidence type="ECO:0000259" key="2">
    <source>
        <dbReference type="PROSITE" id="PS50994"/>
    </source>
</evidence>
<dbReference type="CDD" id="cd09274">
    <property type="entry name" value="RNase_HI_RT_Ty3"/>
    <property type="match status" value="1"/>
</dbReference>
<dbReference type="InterPro" id="IPR041577">
    <property type="entry name" value="RT_RNaseH_2"/>
</dbReference>
<gene>
    <name evidence="3" type="ORF">H4Q32_005461</name>
</gene>
<dbReference type="PANTHER" id="PTHR37984:SF11">
    <property type="entry name" value="INTEGRASE CATALYTIC DOMAIN-CONTAINING PROTEIN"/>
    <property type="match status" value="1"/>
</dbReference>